<dbReference type="PANTHER" id="PTHR21663:SF0">
    <property type="entry name" value="HEAT REPEAT-CONTAINING PROTEIN 5B"/>
    <property type="match status" value="1"/>
</dbReference>
<evidence type="ECO:0000259" key="3">
    <source>
        <dbReference type="Pfam" id="PF25808"/>
    </source>
</evidence>
<feature type="region of interest" description="Disordered" evidence="2">
    <location>
        <begin position="1284"/>
        <end position="1309"/>
    </location>
</feature>
<reference evidence="4 5" key="1">
    <citation type="submission" date="2014-09" db="EMBL/GenBank/DDBJ databases">
        <authorList>
            <person name="Ellenberger Sabrina"/>
        </authorList>
    </citation>
    <scope>NUCLEOTIDE SEQUENCE [LARGE SCALE GENOMIC DNA]</scope>
    <source>
        <strain evidence="4 5">CBS 412.66</strain>
    </source>
</reference>
<organism evidence="4 5">
    <name type="scientific">Parasitella parasitica</name>
    <dbReference type="NCBI Taxonomy" id="35722"/>
    <lineage>
        <taxon>Eukaryota</taxon>
        <taxon>Fungi</taxon>
        <taxon>Fungi incertae sedis</taxon>
        <taxon>Mucoromycota</taxon>
        <taxon>Mucoromycotina</taxon>
        <taxon>Mucoromycetes</taxon>
        <taxon>Mucorales</taxon>
        <taxon>Mucorineae</taxon>
        <taxon>Mucoraceae</taxon>
        <taxon>Parasitella</taxon>
    </lineage>
</organism>
<dbReference type="EMBL" id="LN719446">
    <property type="protein sequence ID" value="CEP08433.1"/>
    <property type="molecule type" value="Genomic_DNA"/>
</dbReference>
<dbReference type="Gene3D" id="1.25.10.10">
    <property type="entry name" value="Leucine-rich Repeat Variant"/>
    <property type="match status" value="2"/>
</dbReference>
<comment type="similarity">
    <text evidence="1">Belongs to the HEATR5 family.</text>
</comment>
<dbReference type="GO" id="GO:0016020">
    <property type="term" value="C:membrane"/>
    <property type="evidence" value="ECO:0007669"/>
    <property type="project" value="TreeGrafter"/>
</dbReference>
<dbReference type="InterPro" id="IPR011989">
    <property type="entry name" value="ARM-like"/>
</dbReference>
<dbReference type="Proteomes" id="UP000054107">
    <property type="component" value="Unassembled WGS sequence"/>
</dbReference>
<dbReference type="GO" id="GO:0005829">
    <property type="term" value="C:cytosol"/>
    <property type="evidence" value="ECO:0007669"/>
    <property type="project" value="GOC"/>
</dbReference>
<dbReference type="InterPro" id="IPR057981">
    <property type="entry name" value="TPR_LAA1-like_C"/>
</dbReference>
<dbReference type="GO" id="GO:0030139">
    <property type="term" value="C:endocytic vesicle"/>
    <property type="evidence" value="ECO:0007669"/>
    <property type="project" value="TreeGrafter"/>
</dbReference>
<protein>
    <recommendedName>
        <fullName evidence="3">LAA1-like C-terminal TPR repeats domain-containing protein</fullName>
    </recommendedName>
</protein>
<dbReference type="GO" id="GO:0042147">
    <property type="term" value="P:retrograde transport, endosome to Golgi"/>
    <property type="evidence" value="ECO:0007669"/>
    <property type="project" value="TreeGrafter"/>
</dbReference>
<feature type="compositionally biased region" description="Acidic residues" evidence="2">
    <location>
        <begin position="1294"/>
        <end position="1309"/>
    </location>
</feature>
<dbReference type="PANTHER" id="PTHR21663">
    <property type="entry name" value="HYPOTHETICAL HEAT DOMAIN-CONTAINING"/>
    <property type="match status" value="1"/>
</dbReference>
<proteinExistence type="inferred from homology"/>
<dbReference type="GO" id="GO:0006897">
    <property type="term" value="P:endocytosis"/>
    <property type="evidence" value="ECO:0007669"/>
    <property type="project" value="TreeGrafter"/>
</dbReference>
<dbReference type="GO" id="GO:0005794">
    <property type="term" value="C:Golgi apparatus"/>
    <property type="evidence" value="ECO:0007669"/>
    <property type="project" value="TreeGrafter"/>
</dbReference>
<dbReference type="STRING" id="35722.A0A0B7MZB8"/>
<evidence type="ECO:0000256" key="2">
    <source>
        <dbReference type="SAM" id="MobiDB-lite"/>
    </source>
</evidence>
<dbReference type="GO" id="GO:0008104">
    <property type="term" value="P:intracellular protein localization"/>
    <property type="evidence" value="ECO:0007669"/>
    <property type="project" value="TreeGrafter"/>
</dbReference>
<evidence type="ECO:0000313" key="4">
    <source>
        <dbReference type="EMBL" id="CEP08433.1"/>
    </source>
</evidence>
<dbReference type="Pfam" id="PF25468">
    <property type="entry name" value="HEAT_HEATR5A"/>
    <property type="match status" value="1"/>
</dbReference>
<dbReference type="InterPro" id="IPR016024">
    <property type="entry name" value="ARM-type_fold"/>
</dbReference>
<dbReference type="OrthoDB" id="192608at2759"/>
<sequence length="2141" mass="233842">MPPTSKPATSTTPAQAAIPSGIPDVFIIDEQKIQASENNEKQELYVLQWLAQVERESKTIDVELLKKAQPVIEKTLFRLISLATAKPRRPIRFLIGRCYVILYTRGDTRTLFDSVTALHSLVSANKNIDKETRIAAIATTGAIMGTSGGKILSLFAETAMIFLKVIKTSSNPLLMKLETITAFTLLLKGAGKAATDQILKDLTKQLRQGLVDKALVIRIASAQCLQAVIQHATQTLTQHDVEGLLQHCFKAFDNSTFPVRRAIASLCATLLLFTQSQATVDPSKPSIKHASTGEGAAKQTEEALRKGVTLMSIEEMLGQLSSCYNRLNAPRELKTGIIETYATLFVLLGNEFVEANYAAITKHILCEILNPSKISTASEGAYLRAQVHFLLHYTIGKRLLSEQGQANAIRLLVSNWIKKWPALMANQSAPSKDVLLCVTNLVSELVCELEGASSSVQDVLVEPLFVLLTHASFSVQMAAVWCIRCVCNALPTNLLYLLPKSLGLLEKNLGNLSNQTATAAVFQRTIAYAYTVASIMSVFPAHPIYTSFELSARAMALANQLVKQPSKDPKIASVQVQVAWTLVGSVMCLGPNLVKIHLPQLLLLWKSALPKPTGKEASAIRSEPEWSLLFHTRECATSSIYSFLAHNSQSLVTLDIAKRIAALLNNTLAFLATAPATFTATTLSPCTPHETRLIDQLYALRTRIFQCFITLRPLLSTYESSLGSLLRNSLSVFTELDRISPSSGAHHQVTATVPGQFVSVWNTADGHGYGVTSKMQGYHVDVASHSQDDSQESASSGKEWMTKDRFERVEELLERPIIGSLELDPFYAYTNILQQQQPQRLPTQKKYVIPQPVSPSTSYINASIELFSTLFANQPTAIQESTFEVMVKVVKDSKLEKNSPKRAAILVNIVVALLGAFKNMMASASKRKGGESVEFSARATQLAQEILMEVVIHPDPYLRNAASETIGRLASIVGGSFVAAQMQLLVDLVVSNRDPDVRAGCALAIGYIYTHVGGMAAAAHLKTIVGILLSLSSDPHPVVHAWALEAMAMTVSAAGLMFSGYVNSTLGMVAKLYLSETHEPGSGSIAVTNAGMSVGFSAYQEFGRIIYELIGTLGPELQASSKVRELCLNMVQELKLEPDERVNVEAIRCIQHFLMFAPKFLDTRELVPYLQSQITSLHLPLKKAAVTCLYQLVQRDSELVFKAAQPGLDTELFKMLDTDPQLSDVKNVIRSWLQETAVAEPSIWVNITKRIVTGSSGNHGNASGGGAVKSAAAAAAVAAGEGSGATARDRISEEGEDQDFGDDDADGFVDDEDNADIATTVADASGMTAKLSVSVEIPPRWRTQLFALECLQQTIELVYLSGMREHFDLILARKRRQQAGLGDFLVFRVPDLIRLSFTAATAHVNELRLAGINLLKLVIEKFSNTLDADLEDMLLLEQYSAQIGAALTPAFGADSSSEIVSAAVRVCAIYVGSGIVKDLYQLGRVLKLLISALDRCKGESKLTGVGQVKDLSPHASVMVKLSVLNAWAELQVASQKQAYLKQVLQPNLAVLSPMWLRALQDYARIRLESDIVALSSRTTDRIQASSNSGIDSMYSAATKDVVLPYYRRSWLKIMEAVATLIETKAPSMAQAISSNPDSEQATDKHPSNLFYILFGLCIESLSRISSSSSSSNRYDNSTIPICLRALRTFVQPSLAGKCFVPKSVFLELMNVFDRLIQTEGCRIQLTIIEIIQRLIQSYGTAYLCNDLEAETDYHIMDVTLDQDAFPATAKLYYLLRLLINVFLQNVPRLSNKPASSSYSSRRSAHSGKENISLLLGSSLDTLALLVGITPKSYKVDLLAICFYIFSEILIEPKFEATLAPRVLVSTKTVLHNFETDLAAKDIDSLSKVSCAVIHTLLDDFDEIKSVASQKNRLLAVVLTLTGCPSAALRDGQGIQVFVGTLKVSLASDNVELSITAHQCLRNFISLPEKKSSVPVLASLGQAVVTSTLSFVIERILQIKANKNAVLSEVGLQSLDQDTQTMLGLLNGVPEEQKPSVLSVILTTLTYILDNPPYNGHETKVHEATLVHLLALATSSPAVFRDTVSKLPNSVKMKLESAMRYSILASQEQQQRQQQKEQQLKAAYEDSKQPTIALKMDFSNFG</sequence>
<gene>
    <name evidence="4" type="primary">PARPA_01746.1 scaffold 1385</name>
</gene>
<feature type="domain" description="LAA1-like C-terminal TPR repeats" evidence="3">
    <location>
        <begin position="1948"/>
        <end position="2110"/>
    </location>
</feature>
<evidence type="ECO:0000313" key="5">
    <source>
        <dbReference type="Proteomes" id="UP000054107"/>
    </source>
</evidence>
<dbReference type="Pfam" id="PF25808">
    <property type="entry name" value="TPR_LAA1_C"/>
    <property type="match status" value="1"/>
</dbReference>
<evidence type="ECO:0000256" key="1">
    <source>
        <dbReference type="ARBA" id="ARBA00008304"/>
    </source>
</evidence>
<keyword evidence="5" id="KW-1185">Reference proteome</keyword>
<dbReference type="SUPFAM" id="SSF48371">
    <property type="entry name" value="ARM repeat"/>
    <property type="match status" value="3"/>
</dbReference>
<dbReference type="InterPro" id="IPR040108">
    <property type="entry name" value="Laa1/Sip1/HEATR5"/>
</dbReference>
<dbReference type="Pfam" id="PF20210">
    <property type="entry name" value="Laa1_Sip1_HTR5"/>
    <property type="match status" value="1"/>
</dbReference>
<name>A0A0B7MZB8_9FUNG</name>
<dbReference type="InterPro" id="IPR046837">
    <property type="entry name" value="Laa1/Sip1/HEATR5-like_HEAT"/>
</dbReference>
<accession>A0A0B7MZB8</accession>